<dbReference type="AlphaFoldDB" id="A0A068UVN6"/>
<dbReference type="PhylomeDB" id="A0A068UVN6"/>
<dbReference type="Gramene" id="CDP11668">
    <property type="protein sequence ID" value="CDP11668"/>
    <property type="gene ID" value="GSCOC_T00034091001"/>
</dbReference>
<proteinExistence type="predicted"/>
<accession>A0A068UVN6</accession>
<dbReference type="EMBL" id="HG739142">
    <property type="protein sequence ID" value="CDP11668.1"/>
    <property type="molecule type" value="Genomic_DNA"/>
</dbReference>
<feature type="transmembrane region" description="Helical" evidence="1">
    <location>
        <begin position="82"/>
        <end position="102"/>
    </location>
</feature>
<sequence>MHFSLNSGTLANAVVYDNLSRQLSCKFSDAESRIDLSWAFKSPISSWATFIFLYPLEAVSDWSRKWSNVTAGSLFGHTGNTFLLFGVPIVIIAFLAIAYLIISGEEEFPEFKKKVSKIPRFSLWTFPVLVDGPFGVVSAAEMIGLL</sequence>
<dbReference type="STRING" id="49390.A0A068UVN6"/>
<feature type="transmembrane region" description="Helical" evidence="1">
    <location>
        <begin position="123"/>
        <end position="145"/>
    </location>
</feature>
<gene>
    <name evidence="2" type="ORF">GSCOC_T00034091001</name>
</gene>
<keyword evidence="1" id="KW-0812">Transmembrane</keyword>
<evidence type="ECO:0000313" key="3">
    <source>
        <dbReference type="Proteomes" id="UP000295252"/>
    </source>
</evidence>
<dbReference type="InParanoid" id="A0A068UVN6"/>
<keyword evidence="1" id="KW-0472">Membrane</keyword>
<reference evidence="3" key="1">
    <citation type="journal article" date="2014" name="Science">
        <title>The coffee genome provides insight into the convergent evolution of caffeine biosynthesis.</title>
        <authorList>
            <person name="Denoeud F."/>
            <person name="Carretero-Paulet L."/>
            <person name="Dereeper A."/>
            <person name="Droc G."/>
            <person name="Guyot R."/>
            <person name="Pietrella M."/>
            <person name="Zheng C."/>
            <person name="Alberti A."/>
            <person name="Anthony F."/>
            <person name="Aprea G."/>
            <person name="Aury J.M."/>
            <person name="Bento P."/>
            <person name="Bernard M."/>
            <person name="Bocs S."/>
            <person name="Campa C."/>
            <person name="Cenci A."/>
            <person name="Combes M.C."/>
            <person name="Crouzillat D."/>
            <person name="Da Silva C."/>
            <person name="Daddiego L."/>
            <person name="De Bellis F."/>
            <person name="Dussert S."/>
            <person name="Garsmeur O."/>
            <person name="Gayraud T."/>
            <person name="Guignon V."/>
            <person name="Jahn K."/>
            <person name="Jamilloux V."/>
            <person name="Joet T."/>
            <person name="Labadie K."/>
            <person name="Lan T."/>
            <person name="Leclercq J."/>
            <person name="Lepelley M."/>
            <person name="Leroy T."/>
            <person name="Li L.T."/>
            <person name="Librado P."/>
            <person name="Lopez L."/>
            <person name="Munoz A."/>
            <person name="Noel B."/>
            <person name="Pallavicini A."/>
            <person name="Perrotta G."/>
            <person name="Poncet V."/>
            <person name="Pot D."/>
            <person name="Priyono X."/>
            <person name="Rigoreau M."/>
            <person name="Rouard M."/>
            <person name="Rozas J."/>
            <person name="Tranchant-Dubreuil C."/>
            <person name="VanBuren R."/>
            <person name="Zhang Q."/>
            <person name="Andrade A.C."/>
            <person name="Argout X."/>
            <person name="Bertrand B."/>
            <person name="de Kochko A."/>
            <person name="Graziosi G."/>
            <person name="Henry R.J."/>
            <person name="Jayarama X."/>
            <person name="Ming R."/>
            <person name="Nagai C."/>
            <person name="Rounsley S."/>
            <person name="Sankoff D."/>
            <person name="Giuliano G."/>
            <person name="Albert V.A."/>
            <person name="Wincker P."/>
            <person name="Lashermes P."/>
        </authorList>
    </citation>
    <scope>NUCLEOTIDE SEQUENCE [LARGE SCALE GENOMIC DNA]</scope>
    <source>
        <strain evidence="3">cv. DH200-94</strain>
    </source>
</reference>
<evidence type="ECO:0000256" key="1">
    <source>
        <dbReference type="SAM" id="Phobius"/>
    </source>
</evidence>
<dbReference type="OrthoDB" id="1738999at2759"/>
<keyword evidence="1" id="KW-1133">Transmembrane helix</keyword>
<keyword evidence="3" id="KW-1185">Reference proteome</keyword>
<protein>
    <submittedName>
        <fullName evidence="2">Uncharacterized protein</fullName>
    </submittedName>
</protein>
<organism evidence="2 3">
    <name type="scientific">Coffea canephora</name>
    <name type="common">Robusta coffee</name>
    <dbReference type="NCBI Taxonomy" id="49390"/>
    <lineage>
        <taxon>Eukaryota</taxon>
        <taxon>Viridiplantae</taxon>
        <taxon>Streptophyta</taxon>
        <taxon>Embryophyta</taxon>
        <taxon>Tracheophyta</taxon>
        <taxon>Spermatophyta</taxon>
        <taxon>Magnoliopsida</taxon>
        <taxon>eudicotyledons</taxon>
        <taxon>Gunneridae</taxon>
        <taxon>Pentapetalae</taxon>
        <taxon>asterids</taxon>
        <taxon>lamiids</taxon>
        <taxon>Gentianales</taxon>
        <taxon>Rubiaceae</taxon>
        <taxon>Ixoroideae</taxon>
        <taxon>Gardenieae complex</taxon>
        <taxon>Bertiereae - Coffeeae clade</taxon>
        <taxon>Coffeeae</taxon>
        <taxon>Coffea</taxon>
    </lineage>
</organism>
<dbReference type="Proteomes" id="UP000295252">
    <property type="component" value="Chromosome VIII"/>
</dbReference>
<name>A0A068UVN6_COFCA</name>
<evidence type="ECO:0000313" key="2">
    <source>
        <dbReference type="EMBL" id="CDP11668.1"/>
    </source>
</evidence>